<dbReference type="GO" id="GO:0005829">
    <property type="term" value="C:cytosol"/>
    <property type="evidence" value="ECO:0007669"/>
    <property type="project" value="TreeGrafter"/>
</dbReference>
<dbReference type="GO" id="GO:0031177">
    <property type="term" value="F:phosphopantetheine binding"/>
    <property type="evidence" value="ECO:0007669"/>
    <property type="project" value="TreeGrafter"/>
</dbReference>
<comment type="caution">
    <text evidence="4">The sequence shown here is derived from an EMBL/GenBank/DDBJ whole genome shotgun (WGS) entry which is preliminary data.</text>
</comment>
<sequence>GSLIGQPLPDLRAYILDAHRQPAPIGVTGELYIGGAGVARGYLNRPELTAERFIADPFGDRPDARLYRTGDLGRWLPDGGIEYL</sequence>
<dbReference type="Proteomes" id="UP001155901">
    <property type="component" value="Unassembled WGS sequence"/>
</dbReference>
<dbReference type="EMBL" id="JAHTGR010000237">
    <property type="protein sequence ID" value="MBV6325875.1"/>
    <property type="molecule type" value="Genomic_DNA"/>
</dbReference>
<keyword evidence="1" id="KW-0596">Phosphopantetheine</keyword>
<evidence type="ECO:0000313" key="4">
    <source>
        <dbReference type="EMBL" id="MBV6325875.1"/>
    </source>
</evidence>
<evidence type="ECO:0000313" key="5">
    <source>
        <dbReference type="Proteomes" id="UP001155901"/>
    </source>
</evidence>
<evidence type="ECO:0000256" key="2">
    <source>
        <dbReference type="ARBA" id="ARBA00022553"/>
    </source>
</evidence>
<reference evidence="4" key="1">
    <citation type="submission" date="2021-07" db="EMBL/GenBank/DDBJ databases">
        <title>Characterization of violacein-producing bacteria and related species.</title>
        <authorList>
            <person name="Wilson H.S."/>
            <person name="De Leon M.E."/>
        </authorList>
    </citation>
    <scope>NUCLEOTIDE SEQUENCE</scope>
    <source>
        <strain evidence="4">HSC-15S17</strain>
    </source>
</reference>
<proteinExistence type="predicted"/>
<dbReference type="PANTHER" id="PTHR45527:SF14">
    <property type="entry name" value="PLIPASTATIN SYNTHASE SUBUNIT B"/>
    <property type="match status" value="1"/>
</dbReference>
<dbReference type="RefSeq" id="WP_217946801.1">
    <property type="nucleotide sequence ID" value="NZ_JAHTGR010000237.1"/>
</dbReference>
<feature type="domain" description="AMP-dependent synthetase/ligase" evidence="3">
    <location>
        <begin position="4"/>
        <end position="43"/>
    </location>
</feature>
<evidence type="ECO:0000256" key="1">
    <source>
        <dbReference type="ARBA" id="ARBA00022450"/>
    </source>
</evidence>
<feature type="non-terminal residue" evidence="4">
    <location>
        <position position="84"/>
    </location>
</feature>
<name>A0AA41HEB2_9BURK</name>
<dbReference type="FunFam" id="2.30.38.10:FF:000001">
    <property type="entry name" value="Non-ribosomal peptide synthetase PvdI"/>
    <property type="match status" value="1"/>
</dbReference>
<dbReference type="InterPro" id="IPR000873">
    <property type="entry name" value="AMP-dep_synth/lig_dom"/>
</dbReference>
<dbReference type="Pfam" id="PF00501">
    <property type="entry name" value="AMP-binding"/>
    <property type="match status" value="1"/>
</dbReference>
<feature type="non-terminal residue" evidence="4">
    <location>
        <position position="1"/>
    </location>
</feature>
<dbReference type="GO" id="GO:0043041">
    <property type="term" value="P:amino acid activation for nonribosomal peptide biosynthetic process"/>
    <property type="evidence" value="ECO:0007669"/>
    <property type="project" value="TreeGrafter"/>
</dbReference>
<dbReference type="GO" id="GO:0044550">
    <property type="term" value="P:secondary metabolite biosynthetic process"/>
    <property type="evidence" value="ECO:0007669"/>
    <property type="project" value="TreeGrafter"/>
</dbReference>
<evidence type="ECO:0000259" key="3">
    <source>
        <dbReference type="Pfam" id="PF00501"/>
    </source>
</evidence>
<dbReference type="AlphaFoldDB" id="A0AA41HEB2"/>
<gene>
    <name evidence="4" type="ORF">KVP70_33870</name>
</gene>
<organism evidence="4 5">
    <name type="scientific">Duganella violaceipulchra</name>
    <dbReference type="NCBI Taxonomy" id="2849652"/>
    <lineage>
        <taxon>Bacteria</taxon>
        <taxon>Pseudomonadati</taxon>
        <taxon>Pseudomonadota</taxon>
        <taxon>Betaproteobacteria</taxon>
        <taxon>Burkholderiales</taxon>
        <taxon>Oxalobacteraceae</taxon>
        <taxon>Telluria group</taxon>
        <taxon>Duganella</taxon>
    </lineage>
</organism>
<keyword evidence="2" id="KW-0597">Phosphoprotein</keyword>
<accession>A0AA41HEB2</accession>
<protein>
    <submittedName>
        <fullName evidence="4">AMP-binding protein</fullName>
    </submittedName>
</protein>
<dbReference type="PANTHER" id="PTHR45527">
    <property type="entry name" value="NONRIBOSOMAL PEPTIDE SYNTHETASE"/>
    <property type="match status" value="1"/>
</dbReference>